<organism evidence="1 2">
    <name type="scientific">Ornithinibacillus xuwenensis</name>
    <dbReference type="NCBI Taxonomy" id="3144668"/>
    <lineage>
        <taxon>Bacteria</taxon>
        <taxon>Bacillati</taxon>
        <taxon>Bacillota</taxon>
        <taxon>Bacilli</taxon>
        <taxon>Bacillales</taxon>
        <taxon>Bacillaceae</taxon>
        <taxon>Ornithinibacillus</taxon>
    </lineage>
</organism>
<evidence type="ECO:0000313" key="1">
    <source>
        <dbReference type="EMBL" id="MEN2765825.1"/>
    </source>
</evidence>
<sequence length="94" mass="11255">MNELYEMLNTIEKYLNKKLDPETFSYDFPDLVREGKFHGYDDTLLEAIGDVSEACGLYEPHPGIREDYSGWYYDEKELYDIVEKNYKIMTKYKD</sequence>
<proteinExistence type="predicted"/>
<keyword evidence="2" id="KW-1185">Reference proteome</keyword>
<evidence type="ECO:0000313" key="2">
    <source>
        <dbReference type="Proteomes" id="UP001444625"/>
    </source>
</evidence>
<accession>A0ABU9XC32</accession>
<comment type="caution">
    <text evidence="1">The sequence shown here is derived from an EMBL/GenBank/DDBJ whole genome shotgun (WGS) entry which is preliminary data.</text>
</comment>
<protein>
    <submittedName>
        <fullName evidence="1">Uncharacterized protein</fullName>
    </submittedName>
</protein>
<reference evidence="1 2" key="1">
    <citation type="submission" date="2024-05" db="EMBL/GenBank/DDBJ databases">
        <authorList>
            <person name="Haq I."/>
            <person name="Ullah Z."/>
            <person name="Ahmad R."/>
            <person name="Li M."/>
            <person name="Tong Y."/>
        </authorList>
    </citation>
    <scope>NUCLEOTIDE SEQUENCE [LARGE SCALE GENOMIC DNA]</scope>
    <source>
        <strain evidence="1 2">16A2E</strain>
    </source>
</reference>
<dbReference type="Proteomes" id="UP001444625">
    <property type="component" value="Unassembled WGS sequence"/>
</dbReference>
<gene>
    <name evidence="1" type="ORF">ABC228_01375</name>
</gene>
<name>A0ABU9XC32_9BACI</name>
<dbReference type="RefSeq" id="WP_345823297.1">
    <property type="nucleotide sequence ID" value="NZ_JBDIML010000001.1"/>
</dbReference>
<dbReference type="EMBL" id="JBDIML010000001">
    <property type="protein sequence ID" value="MEN2765825.1"/>
    <property type="molecule type" value="Genomic_DNA"/>
</dbReference>